<dbReference type="VEuPathDB" id="FungiDB:GGTG_04773"/>
<dbReference type="EMBL" id="GL385396">
    <property type="protein sequence ID" value="EJT79689.1"/>
    <property type="molecule type" value="Genomic_DNA"/>
</dbReference>
<evidence type="ECO:0000256" key="5">
    <source>
        <dbReference type="ARBA" id="ARBA00023026"/>
    </source>
</evidence>
<dbReference type="AlphaFoldDB" id="J3NU22"/>
<comment type="similarity">
    <text evidence="8">Belongs to the ustYa family.</text>
</comment>
<feature type="transmembrane region" description="Helical" evidence="9">
    <location>
        <begin position="21"/>
        <end position="41"/>
    </location>
</feature>
<evidence type="ECO:0000256" key="3">
    <source>
        <dbReference type="ARBA" id="ARBA00022692"/>
    </source>
</evidence>
<keyword evidence="12" id="KW-1185">Reference proteome</keyword>
<dbReference type="EnsemblFungi" id="EJT79689">
    <property type="protein sequence ID" value="EJT79689"/>
    <property type="gene ID" value="GGTG_04773"/>
</dbReference>
<organism evidence="10">
    <name type="scientific">Gaeumannomyces tritici (strain R3-111a-1)</name>
    <name type="common">Wheat and barley take-all root rot fungus</name>
    <name type="synonym">Gaeumannomyces graminis var. tritici</name>
    <dbReference type="NCBI Taxonomy" id="644352"/>
    <lineage>
        <taxon>Eukaryota</taxon>
        <taxon>Fungi</taxon>
        <taxon>Dikarya</taxon>
        <taxon>Ascomycota</taxon>
        <taxon>Pezizomycotina</taxon>
        <taxon>Sordariomycetes</taxon>
        <taxon>Sordariomycetidae</taxon>
        <taxon>Magnaporthales</taxon>
        <taxon>Magnaporthaceae</taxon>
        <taxon>Gaeumannomyces</taxon>
    </lineage>
</organism>
<evidence type="ECO:0000256" key="7">
    <source>
        <dbReference type="ARBA" id="ARBA00023180"/>
    </source>
</evidence>
<accession>J3NU22</accession>
<keyword evidence="7" id="KW-0325">Glycoprotein</keyword>
<dbReference type="eggNOG" id="ENOG502T1QG">
    <property type="taxonomic scope" value="Eukaryota"/>
</dbReference>
<keyword evidence="5" id="KW-0843">Virulence</keyword>
<evidence type="ECO:0000313" key="12">
    <source>
        <dbReference type="Proteomes" id="UP000006039"/>
    </source>
</evidence>
<protein>
    <recommendedName>
        <fullName evidence="13">Tat pathway signal sequence</fullName>
    </recommendedName>
</protein>
<dbReference type="RefSeq" id="XP_009220834.1">
    <property type="nucleotide sequence ID" value="XM_009222570.1"/>
</dbReference>
<dbReference type="HOGENOM" id="CLU_042941_2_0_1"/>
<name>J3NU22_GAET3</name>
<dbReference type="PANTHER" id="PTHR33365:SF4">
    <property type="entry name" value="CYCLOCHLOROTINE BIOSYNTHESIS PROTEIN O"/>
    <property type="match status" value="1"/>
</dbReference>
<proteinExistence type="inferred from homology"/>
<keyword evidence="3 9" id="KW-0812">Transmembrane</keyword>
<keyword evidence="4 9" id="KW-1133">Transmembrane helix</keyword>
<dbReference type="OrthoDB" id="3687641at2759"/>
<reference evidence="12" key="1">
    <citation type="submission" date="2010-07" db="EMBL/GenBank/DDBJ databases">
        <title>The genome sequence of Gaeumannomyces graminis var. tritici strain R3-111a-1.</title>
        <authorList>
            <consortium name="The Broad Institute Genome Sequencing Platform"/>
            <person name="Ma L.-J."/>
            <person name="Dead R."/>
            <person name="Young S."/>
            <person name="Zeng Q."/>
            <person name="Koehrsen M."/>
            <person name="Alvarado L."/>
            <person name="Berlin A."/>
            <person name="Chapman S.B."/>
            <person name="Chen Z."/>
            <person name="Freedman E."/>
            <person name="Gellesch M."/>
            <person name="Goldberg J."/>
            <person name="Griggs A."/>
            <person name="Gujja S."/>
            <person name="Heilman E.R."/>
            <person name="Heiman D."/>
            <person name="Hepburn T."/>
            <person name="Howarth C."/>
            <person name="Jen D."/>
            <person name="Larson L."/>
            <person name="Mehta T."/>
            <person name="Neiman D."/>
            <person name="Pearson M."/>
            <person name="Roberts A."/>
            <person name="Saif S."/>
            <person name="Shea T."/>
            <person name="Shenoy N."/>
            <person name="Sisk P."/>
            <person name="Stolte C."/>
            <person name="Sykes S."/>
            <person name="Walk T."/>
            <person name="White J."/>
            <person name="Yandava C."/>
            <person name="Haas B."/>
            <person name="Nusbaum C."/>
            <person name="Birren B."/>
        </authorList>
    </citation>
    <scope>NUCLEOTIDE SEQUENCE [LARGE SCALE GENOMIC DNA]</scope>
    <source>
        <strain evidence="12">R3-111a-1</strain>
    </source>
</reference>
<dbReference type="InterPro" id="IPR021765">
    <property type="entry name" value="UstYa-like"/>
</dbReference>
<gene>
    <name evidence="11" type="primary">20345231</name>
    <name evidence="10" type="ORF">GGTG_04773</name>
</gene>
<reference evidence="10" key="2">
    <citation type="submission" date="2010-07" db="EMBL/GenBank/DDBJ databases">
        <authorList>
            <consortium name="The Broad Institute Genome Sequencing Platform"/>
            <consortium name="Broad Institute Genome Sequencing Center for Infectious Disease"/>
            <person name="Ma L.-J."/>
            <person name="Dead R."/>
            <person name="Young S."/>
            <person name="Zeng Q."/>
            <person name="Koehrsen M."/>
            <person name="Alvarado L."/>
            <person name="Berlin A."/>
            <person name="Chapman S.B."/>
            <person name="Chen Z."/>
            <person name="Freedman E."/>
            <person name="Gellesch M."/>
            <person name="Goldberg J."/>
            <person name="Griggs A."/>
            <person name="Gujja S."/>
            <person name="Heilman E.R."/>
            <person name="Heiman D."/>
            <person name="Hepburn T."/>
            <person name="Howarth C."/>
            <person name="Jen D."/>
            <person name="Larson L."/>
            <person name="Mehta T."/>
            <person name="Neiman D."/>
            <person name="Pearson M."/>
            <person name="Roberts A."/>
            <person name="Saif S."/>
            <person name="Shea T."/>
            <person name="Shenoy N."/>
            <person name="Sisk P."/>
            <person name="Stolte C."/>
            <person name="Sykes S."/>
            <person name="Walk T."/>
            <person name="White J."/>
            <person name="Yandava C."/>
            <person name="Haas B."/>
            <person name="Nusbaum C."/>
            <person name="Birren B."/>
        </authorList>
    </citation>
    <scope>NUCLEOTIDE SEQUENCE</scope>
    <source>
        <strain evidence="10">R3-111a-1</strain>
    </source>
</reference>
<comment type="pathway">
    <text evidence="2">Mycotoxin biosynthesis.</text>
</comment>
<dbReference type="GeneID" id="20345231"/>
<dbReference type="Proteomes" id="UP000006039">
    <property type="component" value="Unassembled WGS sequence"/>
</dbReference>
<evidence type="ECO:0000256" key="4">
    <source>
        <dbReference type="ARBA" id="ARBA00022989"/>
    </source>
</evidence>
<dbReference type="STRING" id="644352.J3NU22"/>
<evidence type="ECO:0000256" key="6">
    <source>
        <dbReference type="ARBA" id="ARBA00023136"/>
    </source>
</evidence>
<evidence type="ECO:0000256" key="1">
    <source>
        <dbReference type="ARBA" id="ARBA00004167"/>
    </source>
</evidence>
<reference evidence="11" key="4">
    <citation type="journal article" date="2015" name="G3 (Bethesda)">
        <title>Genome sequences of three phytopathogenic species of the Magnaporthaceae family of fungi.</title>
        <authorList>
            <person name="Okagaki L.H."/>
            <person name="Nunes C.C."/>
            <person name="Sailsbery J."/>
            <person name="Clay B."/>
            <person name="Brown D."/>
            <person name="John T."/>
            <person name="Oh Y."/>
            <person name="Young N."/>
            <person name="Fitzgerald M."/>
            <person name="Haas B.J."/>
            <person name="Zeng Q."/>
            <person name="Young S."/>
            <person name="Adiconis X."/>
            <person name="Fan L."/>
            <person name="Levin J.Z."/>
            <person name="Mitchell T.K."/>
            <person name="Okubara P.A."/>
            <person name="Farman M.L."/>
            <person name="Kohn L.M."/>
            <person name="Birren B."/>
            <person name="Ma L.-J."/>
            <person name="Dean R.A."/>
        </authorList>
    </citation>
    <scope>NUCLEOTIDE SEQUENCE</scope>
    <source>
        <strain evidence="11">R3-111a-1</strain>
    </source>
</reference>
<keyword evidence="6 9" id="KW-0472">Membrane</keyword>
<reference evidence="10" key="3">
    <citation type="submission" date="2010-09" db="EMBL/GenBank/DDBJ databases">
        <title>Annotation of Gaeumannomyces graminis var. tritici R3-111a-1.</title>
        <authorList>
            <consortium name="The Broad Institute Genome Sequencing Platform"/>
            <person name="Ma L.-J."/>
            <person name="Dead R."/>
            <person name="Young S.K."/>
            <person name="Zeng Q."/>
            <person name="Gargeya S."/>
            <person name="Fitzgerald M."/>
            <person name="Haas B."/>
            <person name="Abouelleil A."/>
            <person name="Alvarado L."/>
            <person name="Arachchi H.M."/>
            <person name="Berlin A."/>
            <person name="Brown A."/>
            <person name="Chapman S.B."/>
            <person name="Chen Z."/>
            <person name="Dunbar C."/>
            <person name="Freedman E."/>
            <person name="Gearin G."/>
            <person name="Gellesch M."/>
            <person name="Goldberg J."/>
            <person name="Griggs A."/>
            <person name="Gujja S."/>
            <person name="Heiman D."/>
            <person name="Howarth C."/>
            <person name="Larson L."/>
            <person name="Lui A."/>
            <person name="MacDonald P.J.P."/>
            <person name="Mehta T."/>
            <person name="Montmayeur A."/>
            <person name="Murphy C."/>
            <person name="Neiman D."/>
            <person name="Pearson M."/>
            <person name="Priest M."/>
            <person name="Roberts A."/>
            <person name="Saif S."/>
            <person name="Shea T."/>
            <person name="Shenoy N."/>
            <person name="Sisk P."/>
            <person name="Stolte C."/>
            <person name="Sykes S."/>
            <person name="Yandava C."/>
            <person name="Wortman J."/>
            <person name="Nusbaum C."/>
            <person name="Birren B."/>
        </authorList>
    </citation>
    <scope>NUCLEOTIDE SEQUENCE</scope>
    <source>
        <strain evidence="10">R3-111a-1</strain>
    </source>
</reference>
<evidence type="ECO:0000256" key="8">
    <source>
        <dbReference type="ARBA" id="ARBA00035112"/>
    </source>
</evidence>
<dbReference type="Pfam" id="PF11807">
    <property type="entry name" value="UstYa"/>
    <property type="match status" value="1"/>
</dbReference>
<dbReference type="GO" id="GO:0016020">
    <property type="term" value="C:membrane"/>
    <property type="evidence" value="ECO:0007669"/>
    <property type="project" value="UniProtKB-SubCell"/>
</dbReference>
<evidence type="ECO:0000313" key="11">
    <source>
        <dbReference type="EnsemblFungi" id="EJT79689"/>
    </source>
</evidence>
<evidence type="ECO:0000313" key="10">
    <source>
        <dbReference type="EMBL" id="EJT79689.1"/>
    </source>
</evidence>
<evidence type="ECO:0000256" key="9">
    <source>
        <dbReference type="SAM" id="Phobius"/>
    </source>
</evidence>
<evidence type="ECO:0000256" key="2">
    <source>
        <dbReference type="ARBA" id="ARBA00004685"/>
    </source>
</evidence>
<comment type="subcellular location">
    <subcellularLocation>
        <location evidence="1">Membrane</location>
        <topology evidence="1">Single-pass membrane protein</topology>
    </subcellularLocation>
</comment>
<reference evidence="11" key="5">
    <citation type="submission" date="2018-04" db="UniProtKB">
        <authorList>
            <consortium name="EnsemblFungi"/>
        </authorList>
    </citation>
    <scope>IDENTIFICATION</scope>
    <source>
        <strain evidence="11">R3-111a-1</strain>
    </source>
</reference>
<dbReference type="GO" id="GO:0043386">
    <property type="term" value="P:mycotoxin biosynthetic process"/>
    <property type="evidence" value="ECO:0007669"/>
    <property type="project" value="InterPro"/>
</dbReference>
<sequence>MDAEVDREASKPRYGFGRGRAALLVNAVLFFTSVFLNLWYLSRLELCQSPGRVLSAAAQTPTRSSHYPLELLAKFAPKRFEADLGSKSVYKGQPRKELDDAWDKLVDHPMILADKETLRRFDPTSKPTKGTRGHYYATVEMFHQLHCLDITRKYIWRDDYKNVDTFQNPPEIVLEHVDHCIDLLRQYIMCHGDLGLLFYTDRGSKQPEARVSTIHTCRNFSQIAEWVAEHDSELGMFVEV</sequence>
<dbReference type="PANTHER" id="PTHR33365">
    <property type="entry name" value="YALI0B05434P"/>
    <property type="match status" value="1"/>
</dbReference>
<evidence type="ECO:0008006" key="13">
    <source>
        <dbReference type="Google" id="ProtNLM"/>
    </source>
</evidence>